<evidence type="ECO:0000256" key="6">
    <source>
        <dbReference type="ARBA" id="ARBA00012505"/>
    </source>
</evidence>
<comment type="cofactor">
    <cofactor evidence="1">
        <name>Mo-molybdopterin</name>
        <dbReference type="ChEBI" id="CHEBI:71302"/>
    </cofactor>
</comment>
<name>A0A553N9U7_TIGCA</name>
<evidence type="ECO:0000256" key="1">
    <source>
        <dbReference type="ARBA" id="ARBA00001924"/>
    </source>
</evidence>
<evidence type="ECO:0000256" key="3">
    <source>
        <dbReference type="ARBA" id="ARBA00004569"/>
    </source>
</evidence>
<dbReference type="AlphaFoldDB" id="A0A553N9U7"/>
<evidence type="ECO:0000256" key="10">
    <source>
        <dbReference type="ARBA" id="ARBA00023002"/>
    </source>
</evidence>
<dbReference type="PANTHER" id="PTHR19372">
    <property type="entry name" value="SULFITE REDUCTASE"/>
    <property type="match status" value="1"/>
</dbReference>
<dbReference type="OMA" id="TWHVAEL"/>
<dbReference type="InterPro" id="IPR014756">
    <property type="entry name" value="Ig_E-set"/>
</dbReference>
<evidence type="ECO:0000256" key="4">
    <source>
        <dbReference type="ARBA" id="ARBA00004678"/>
    </source>
</evidence>
<proteinExistence type="predicted"/>
<dbReference type="GO" id="GO:0008482">
    <property type="term" value="F:sulfite oxidase activity"/>
    <property type="evidence" value="ECO:0007669"/>
    <property type="project" value="UniProtKB-EC"/>
</dbReference>
<dbReference type="PANTHER" id="PTHR19372:SF7">
    <property type="entry name" value="SULFITE OXIDASE, MITOCHONDRIAL"/>
    <property type="match status" value="1"/>
</dbReference>
<dbReference type="GO" id="GO:0020037">
    <property type="term" value="F:heme binding"/>
    <property type="evidence" value="ECO:0007669"/>
    <property type="project" value="TreeGrafter"/>
</dbReference>
<dbReference type="Pfam" id="PF00174">
    <property type="entry name" value="Oxidored_molyb"/>
    <property type="match status" value="1"/>
</dbReference>
<evidence type="ECO:0000256" key="11">
    <source>
        <dbReference type="ARBA" id="ARBA00023004"/>
    </source>
</evidence>
<sequence length="545" mass="60657">MNSSKIVFQNAVRGGWFKNGSRFVHTIRPTPRSSVKLQFVLLGTSCLAGYIYLNKSKGHVIHAKSTTILDSAGSQTPGLPVFRLTEVSKHDAMDKRVWVTYKHGVYDITDFVPKHPGAKNILMAAGSSIEPFWETYAVHKNNKEVYRMLEEYRIGNLDERDFRDQSKVSDAQDPFANEPKRHPALKPSSEKPFNAETPPGMLMSSFYTPNDIFFVRSHLPTPEVNANQYELEISGPGMAEGVLTLSDIKKFPKYTVTSVIQCGGNRRSEMNAVKALKGLNWEAGAIGNATWSGAKLSDVLQASGVSESVVQKSKHIQFEGYDVGADGSPYGASIPLEKGMNPFGDVLLAYEMNGEPIPRDHGFPIRLVVPGVVGARNVKWLNRIILSDRESDSHWQQNDYKGFNPSISWDDVDFSKSPAIQNMPVTSAICTPESNELITPGKLTLKGYAWSGGGNKVIRVDITADGGKTWKEADIIKQEDVTEPHHYGWTLWKVELDVPKDSESVEVWSKAVDSSYNVQPETFENIWNLRGLLSNAYSKKIYHVK</sequence>
<dbReference type="InterPro" id="IPR008335">
    <property type="entry name" value="Mopterin_OxRdtase_euk"/>
</dbReference>
<evidence type="ECO:0000256" key="2">
    <source>
        <dbReference type="ARBA" id="ARBA00001970"/>
    </source>
</evidence>
<evidence type="ECO:0000259" key="14">
    <source>
        <dbReference type="PROSITE" id="PS50255"/>
    </source>
</evidence>
<evidence type="ECO:0000256" key="13">
    <source>
        <dbReference type="SAM" id="MobiDB-lite"/>
    </source>
</evidence>
<dbReference type="Pfam" id="PF03404">
    <property type="entry name" value="Mo-co_dimer"/>
    <property type="match status" value="1"/>
</dbReference>
<keyword evidence="16" id="KW-1185">Reference proteome</keyword>
<evidence type="ECO:0000256" key="9">
    <source>
        <dbReference type="ARBA" id="ARBA00022723"/>
    </source>
</evidence>
<evidence type="ECO:0000256" key="12">
    <source>
        <dbReference type="ARBA" id="ARBA00023128"/>
    </source>
</evidence>
<dbReference type="Gene3D" id="3.90.420.10">
    <property type="entry name" value="Oxidoreductase, molybdopterin-binding domain"/>
    <property type="match status" value="1"/>
</dbReference>
<dbReference type="InterPro" id="IPR005066">
    <property type="entry name" value="MoCF_OxRdtse_dimer"/>
</dbReference>
<keyword evidence="11" id="KW-0408">Iron</keyword>
<keyword evidence="9" id="KW-0479">Metal-binding</keyword>
<evidence type="ECO:0000256" key="8">
    <source>
        <dbReference type="ARBA" id="ARBA00022617"/>
    </source>
</evidence>
<reference evidence="15 16" key="1">
    <citation type="journal article" date="2018" name="Nat. Ecol. Evol.">
        <title>Genomic signatures of mitonuclear coevolution across populations of Tigriopus californicus.</title>
        <authorList>
            <person name="Barreto F.S."/>
            <person name="Watson E.T."/>
            <person name="Lima T.G."/>
            <person name="Willett C.S."/>
            <person name="Edmands S."/>
            <person name="Li W."/>
            <person name="Burton R.S."/>
        </authorList>
    </citation>
    <scope>NUCLEOTIDE SEQUENCE [LARGE SCALE GENOMIC DNA]</scope>
    <source>
        <strain evidence="15 16">San Diego</strain>
    </source>
</reference>
<dbReference type="OrthoDB" id="10051395at2759"/>
<comment type="pathway">
    <text evidence="5">Energy metabolism; sulfur metabolism.</text>
</comment>
<dbReference type="SUPFAM" id="SSF81296">
    <property type="entry name" value="E set domains"/>
    <property type="match status" value="1"/>
</dbReference>
<dbReference type="STRING" id="6832.A0A553N9U7"/>
<dbReference type="GO" id="GO:0006790">
    <property type="term" value="P:sulfur compound metabolic process"/>
    <property type="evidence" value="ECO:0007669"/>
    <property type="project" value="UniProtKB-UniPathway"/>
</dbReference>
<dbReference type="SUPFAM" id="SSF56524">
    <property type="entry name" value="Oxidoreductase molybdopterin-binding domain"/>
    <property type="match status" value="1"/>
</dbReference>
<dbReference type="InterPro" id="IPR000572">
    <property type="entry name" value="OxRdtase_Mopterin-bd_dom"/>
</dbReference>
<dbReference type="CDD" id="cd02111">
    <property type="entry name" value="eukary_SO_Moco"/>
    <property type="match status" value="1"/>
</dbReference>
<dbReference type="InterPro" id="IPR036374">
    <property type="entry name" value="OxRdtase_Mopterin-bd_sf"/>
</dbReference>
<keyword evidence="12" id="KW-0496">Mitochondrion</keyword>
<organism evidence="15 16">
    <name type="scientific">Tigriopus californicus</name>
    <name type="common">Marine copepod</name>
    <dbReference type="NCBI Taxonomy" id="6832"/>
    <lineage>
        <taxon>Eukaryota</taxon>
        <taxon>Metazoa</taxon>
        <taxon>Ecdysozoa</taxon>
        <taxon>Arthropoda</taxon>
        <taxon>Crustacea</taxon>
        <taxon>Multicrustacea</taxon>
        <taxon>Hexanauplia</taxon>
        <taxon>Copepoda</taxon>
        <taxon>Harpacticoida</taxon>
        <taxon>Harpacticidae</taxon>
        <taxon>Tigriopus</taxon>
    </lineage>
</organism>
<evidence type="ECO:0000313" key="15">
    <source>
        <dbReference type="EMBL" id="TRY62210.1"/>
    </source>
</evidence>
<feature type="region of interest" description="Disordered" evidence="13">
    <location>
        <begin position="163"/>
        <end position="194"/>
    </location>
</feature>
<dbReference type="Proteomes" id="UP000318571">
    <property type="component" value="Chromosome 8"/>
</dbReference>
<dbReference type="UniPathway" id="UPA00096"/>
<accession>A0A553N9U7</accession>
<dbReference type="GO" id="GO:0030151">
    <property type="term" value="F:molybdenum ion binding"/>
    <property type="evidence" value="ECO:0007669"/>
    <property type="project" value="InterPro"/>
</dbReference>
<dbReference type="FunFam" id="3.90.420.10:FF:000002">
    <property type="entry name" value="sulfite oxidase, mitochondrial"/>
    <property type="match status" value="1"/>
</dbReference>
<comment type="pathway">
    <text evidence="4">Sulfur metabolism.</text>
</comment>
<evidence type="ECO:0000256" key="5">
    <source>
        <dbReference type="ARBA" id="ARBA00004971"/>
    </source>
</evidence>
<dbReference type="EC" id="1.8.3.1" evidence="6"/>
<dbReference type="FunFam" id="3.10.120.10:FF:000007">
    <property type="entry name" value="Sulfite oxidase, mitochondrial"/>
    <property type="match status" value="1"/>
</dbReference>
<comment type="subcellular location">
    <subcellularLocation>
        <location evidence="3">Mitochondrion intermembrane space</location>
    </subcellularLocation>
</comment>
<dbReference type="GO" id="GO:0043546">
    <property type="term" value="F:molybdopterin cofactor binding"/>
    <property type="evidence" value="ECO:0007669"/>
    <property type="project" value="TreeGrafter"/>
</dbReference>
<evidence type="ECO:0000256" key="7">
    <source>
        <dbReference type="ARBA" id="ARBA00022505"/>
    </source>
</evidence>
<protein>
    <recommendedName>
        <fullName evidence="6">sulfite oxidase</fullName>
        <ecNumber evidence="6">1.8.3.1</ecNumber>
    </recommendedName>
</protein>
<evidence type="ECO:0000313" key="16">
    <source>
        <dbReference type="Proteomes" id="UP000318571"/>
    </source>
</evidence>
<feature type="domain" description="Cytochrome b5 heme-binding" evidence="14">
    <location>
        <begin position="79"/>
        <end position="158"/>
    </location>
</feature>
<dbReference type="PROSITE" id="PS50255">
    <property type="entry name" value="CYTOCHROME_B5_2"/>
    <property type="match status" value="1"/>
</dbReference>
<comment type="caution">
    <text evidence="15">The sequence shown here is derived from an EMBL/GenBank/DDBJ whole genome shotgun (WGS) entry which is preliminary data.</text>
</comment>
<dbReference type="InterPro" id="IPR036400">
    <property type="entry name" value="Cyt_B5-like_heme/steroid_sf"/>
</dbReference>
<gene>
    <name evidence="15" type="ORF">TCAL_05729</name>
</gene>
<keyword evidence="8" id="KW-0349">Heme</keyword>
<dbReference type="SMART" id="SM01117">
    <property type="entry name" value="Cyt-b5"/>
    <property type="match status" value="1"/>
</dbReference>
<keyword evidence="10" id="KW-0560">Oxidoreductase</keyword>
<comment type="cofactor">
    <cofactor evidence="2">
        <name>heme b</name>
        <dbReference type="ChEBI" id="CHEBI:60344"/>
    </cofactor>
</comment>
<dbReference type="GO" id="GO:0005758">
    <property type="term" value="C:mitochondrial intermembrane space"/>
    <property type="evidence" value="ECO:0007669"/>
    <property type="project" value="UniProtKB-SubCell"/>
</dbReference>
<dbReference type="InterPro" id="IPR001199">
    <property type="entry name" value="Cyt_B5-like_heme/steroid-bd"/>
</dbReference>
<dbReference type="SUPFAM" id="SSF55856">
    <property type="entry name" value="Cytochrome b5-like heme/steroid binding domain"/>
    <property type="match status" value="1"/>
</dbReference>
<dbReference type="Pfam" id="PF00173">
    <property type="entry name" value="Cyt-b5"/>
    <property type="match status" value="1"/>
</dbReference>
<keyword evidence="7" id="KW-0500">Molybdenum</keyword>
<dbReference type="Gene3D" id="3.10.120.10">
    <property type="entry name" value="Cytochrome b5-like heme/steroid binding domain"/>
    <property type="match status" value="1"/>
</dbReference>
<dbReference type="Gene3D" id="2.60.40.650">
    <property type="match status" value="1"/>
</dbReference>
<dbReference type="EMBL" id="VCGU01000459">
    <property type="protein sequence ID" value="TRY62210.1"/>
    <property type="molecule type" value="Genomic_DNA"/>
</dbReference>
<dbReference type="PRINTS" id="PR00407">
    <property type="entry name" value="EUMOPTERIN"/>
</dbReference>